<accession>A0A284R9G1</accession>
<dbReference type="STRING" id="47428.A0A284R9G1"/>
<feature type="compositionally biased region" description="Pro residues" evidence="1">
    <location>
        <begin position="142"/>
        <end position="156"/>
    </location>
</feature>
<keyword evidence="4" id="KW-1185">Reference proteome</keyword>
<evidence type="ECO:0000313" key="3">
    <source>
        <dbReference type="EMBL" id="SJL05368.1"/>
    </source>
</evidence>
<evidence type="ECO:0000256" key="2">
    <source>
        <dbReference type="SAM" id="Phobius"/>
    </source>
</evidence>
<name>A0A284R9G1_ARMOS</name>
<dbReference type="EMBL" id="FUEG01000006">
    <property type="protein sequence ID" value="SJL05368.1"/>
    <property type="molecule type" value="Genomic_DNA"/>
</dbReference>
<dbReference type="Proteomes" id="UP000219338">
    <property type="component" value="Unassembled WGS sequence"/>
</dbReference>
<feature type="region of interest" description="Disordered" evidence="1">
    <location>
        <begin position="230"/>
        <end position="253"/>
    </location>
</feature>
<evidence type="ECO:0000313" key="4">
    <source>
        <dbReference type="Proteomes" id="UP000219338"/>
    </source>
</evidence>
<organism evidence="3 4">
    <name type="scientific">Armillaria ostoyae</name>
    <name type="common">Armillaria root rot fungus</name>
    <dbReference type="NCBI Taxonomy" id="47428"/>
    <lineage>
        <taxon>Eukaryota</taxon>
        <taxon>Fungi</taxon>
        <taxon>Dikarya</taxon>
        <taxon>Basidiomycota</taxon>
        <taxon>Agaricomycotina</taxon>
        <taxon>Agaricomycetes</taxon>
        <taxon>Agaricomycetidae</taxon>
        <taxon>Agaricales</taxon>
        <taxon>Marasmiineae</taxon>
        <taxon>Physalacriaceae</taxon>
        <taxon>Armillaria</taxon>
    </lineage>
</organism>
<dbReference type="AlphaFoldDB" id="A0A284R9G1"/>
<proteinExistence type="predicted"/>
<keyword evidence="2" id="KW-1133">Transmembrane helix</keyword>
<feature type="compositionally biased region" description="Polar residues" evidence="1">
    <location>
        <begin position="105"/>
        <end position="118"/>
    </location>
</feature>
<keyword evidence="2" id="KW-0472">Membrane</keyword>
<sequence length="381" mass="42949">MTPDLTQKELVGIVTTIVGLCLTSLFTALIVLTWREAILHYLYRHGLLIRPRRRESPRPFPLHYVLPYANSNATMDRPILEEQRLQTRAPHTSNNSDELPPQPPQRNATPGPSNTRHTPSPPPSPASEEIDIGDLQARYENFPPPEYDPNDLPPPERALLPVRPRPLLEEPRAPAQRIFIRPPTDPWPADESSDEDDGFFGAVARRRNAECVITITTDDENDLDALELPLPDDDGDDSILHLPPPRRPDDPLNADGLDYEWPGLEDVDREILGPERSLAWDIRRDDVEVRYNLAAHNRVSMDLHLAATYGDELPRLGREAVLAARIFENRDRSHHGPVAGHRLYGPHRGRTHEEQIAIEDALETLARQLGDRPDLEGGGSE</sequence>
<gene>
    <name evidence="3" type="ORF">ARMOST_08735</name>
</gene>
<feature type="region of interest" description="Disordered" evidence="1">
    <location>
        <begin position="87"/>
        <end position="159"/>
    </location>
</feature>
<evidence type="ECO:0000256" key="1">
    <source>
        <dbReference type="SAM" id="MobiDB-lite"/>
    </source>
</evidence>
<feature type="transmembrane region" description="Helical" evidence="2">
    <location>
        <begin position="12"/>
        <end position="34"/>
    </location>
</feature>
<keyword evidence="2" id="KW-0812">Transmembrane</keyword>
<protein>
    <submittedName>
        <fullName evidence="3">Uncharacterized protein</fullName>
    </submittedName>
</protein>
<reference evidence="4" key="1">
    <citation type="journal article" date="2017" name="Nat. Ecol. Evol.">
        <title>Genome expansion and lineage-specific genetic innovations in the forest pathogenic fungi Armillaria.</title>
        <authorList>
            <person name="Sipos G."/>
            <person name="Prasanna A.N."/>
            <person name="Walter M.C."/>
            <person name="O'Connor E."/>
            <person name="Balint B."/>
            <person name="Krizsan K."/>
            <person name="Kiss B."/>
            <person name="Hess J."/>
            <person name="Varga T."/>
            <person name="Slot J."/>
            <person name="Riley R."/>
            <person name="Boka B."/>
            <person name="Rigling D."/>
            <person name="Barry K."/>
            <person name="Lee J."/>
            <person name="Mihaltcheva S."/>
            <person name="LaButti K."/>
            <person name="Lipzen A."/>
            <person name="Waldron R."/>
            <person name="Moloney N.M."/>
            <person name="Sperisen C."/>
            <person name="Kredics L."/>
            <person name="Vagvoelgyi C."/>
            <person name="Patrignani A."/>
            <person name="Fitzpatrick D."/>
            <person name="Nagy I."/>
            <person name="Doyle S."/>
            <person name="Anderson J.B."/>
            <person name="Grigoriev I.V."/>
            <person name="Gueldener U."/>
            <person name="Muensterkoetter M."/>
            <person name="Nagy L.G."/>
        </authorList>
    </citation>
    <scope>NUCLEOTIDE SEQUENCE [LARGE SCALE GENOMIC DNA]</scope>
    <source>
        <strain evidence="4">C18/9</strain>
    </source>
</reference>